<accession>A0A2K8SQG0</accession>
<dbReference type="Pfam" id="PF04313">
    <property type="entry name" value="HSDR_N"/>
    <property type="match status" value="1"/>
</dbReference>
<reference evidence="3 4" key="1">
    <citation type="submission" date="2017-11" db="EMBL/GenBank/DDBJ databases">
        <title>Complete genome of a free-living desiccation-tolerant cyanobacterium and its photosynthetic adaptation to extreme terrestrial habitat.</title>
        <authorList>
            <person name="Shang J."/>
        </authorList>
    </citation>
    <scope>NUCLEOTIDE SEQUENCE [LARGE SCALE GENOMIC DNA]</scope>
    <source>
        <strain evidence="3 4">CCNUN1</strain>
    </source>
</reference>
<feature type="transmembrane region" description="Helical" evidence="1">
    <location>
        <begin position="66"/>
        <end position="86"/>
    </location>
</feature>
<evidence type="ECO:0000259" key="2">
    <source>
        <dbReference type="Pfam" id="PF04313"/>
    </source>
</evidence>
<feature type="domain" description="Restriction endonuclease type I HsdR N-terminal" evidence="2">
    <location>
        <begin position="81"/>
        <end position="176"/>
    </location>
</feature>
<keyword evidence="1" id="KW-0472">Membrane</keyword>
<gene>
    <name evidence="3" type="ORF">COO91_03488</name>
</gene>
<dbReference type="GO" id="GO:0009307">
    <property type="term" value="P:DNA restriction-modification system"/>
    <property type="evidence" value="ECO:0007669"/>
    <property type="project" value="UniProtKB-KW"/>
</dbReference>
<keyword evidence="3" id="KW-0255">Endonuclease</keyword>
<name>A0A2K8SQG0_9NOSO</name>
<protein>
    <submittedName>
        <fullName evidence="3">Putative type IV restriction endonuclease</fullName>
    </submittedName>
</protein>
<dbReference type="Proteomes" id="UP000232003">
    <property type="component" value="Chromosome"/>
</dbReference>
<sequence length="296" mass="33256">MTQTAAITEAITTLQDAENRFNFVRVEDEKFFPEWYEGLSEITEAEKASVDVVRRRYLYHRAGGDLLEGTVILLLVSSILALSGFYDPPFRIKAESSVELVLDDGEEILRGRIDVLVLQEQLWVMVLESKKTTLSVWSAVPQALAYMMANPNPSKPVFGMVTNGDDILFVKVTQTDTPQYDLSRVFAPFASARELYAVLQATFHRPVMLAGVADCERATPGDNIVIPPSIMPAAKAAGVLRFADINFHSRIFFSVGLVWHNESTNLFMDSGQYIYCFSVSYTLSSTQLFIFKFIYK</sequence>
<proteinExistence type="predicted"/>
<evidence type="ECO:0000256" key="1">
    <source>
        <dbReference type="SAM" id="Phobius"/>
    </source>
</evidence>
<keyword evidence="4" id="KW-1185">Reference proteome</keyword>
<dbReference type="GO" id="GO:0003677">
    <property type="term" value="F:DNA binding"/>
    <property type="evidence" value="ECO:0007669"/>
    <property type="project" value="UniProtKB-KW"/>
</dbReference>
<dbReference type="AlphaFoldDB" id="A0A2K8SQG0"/>
<dbReference type="GO" id="GO:0005524">
    <property type="term" value="F:ATP binding"/>
    <property type="evidence" value="ECO:0007669"/>
    <property type="project" value="UniProtKB-KW"/>
</dbReference>
<keyword evidence="1" id="KW-1133">Transmembrane helix</keyword>
<evidence type="ECO:0000313" key="3">
    <source>
        <dbReference type="EMBL" id="AUB37543.1"/>
    </source>
</evidence>
<organism evidence="3 4">
    <name type="scientific">Nostoc flagelliforme CCNUN1</name>
    <dbReference type="NCBI Taxonomy" id="2038116"/>
    <lineage>
        <taxon>Bacteria</taxon>
        <taxon>Bacillati</taxon>
        <taxon>Cyanobacteriota</taxon>
        <taxon>Cyanophyceae</taxon>
        <taxon>Nostocales</taxon>
        <taxon>Nostocaceae</taxon>
        <taxon>Nostoc</taxon>
    </lineage>
</organism>
<evidence type="ECO:0000313" key="4">
    <source>
        <dbReference type="Proteomes" id="UP000232003"/>
    </source>
</evidence>
<dbReference type="EMBL" id="CP024785">
    <property type="protein sequence ID" value="AUB37543.1"/>
    <property type="molecule type" value="Genomic_DNA"/>
</dbReference>
<keyword evidence="3" id="KW-0378">Hydrolase</keyword>
<keyword evidence="3" id="KW-0540">Nuclease</keyword>
<dbReference type="KEGG" id="nfl:COO91_03488"/>
<dbReference type="InterPro" id="IPR007409">
    <property type="entry name" value="Restrct_endonuc_type1_HsdR_N"/>
</dbReference>
<dbReference type="GO" id="GO:0009035">
    <property type="term" value="F:type I site-specific deoxyribonuclease activity"/>
    <property type="evidence" value="ECO:0007669"/>
    <property type="project" value="UniProtKB-EC"/>
</dbReference>
<keyword evidence="1" id="KW-0812">Transmembrane</keyword>